<evidence type="ECO:0000313" key="1">
    <source>
        <dbReference type="EMBL" id="KHG07343.1"/>
    </source>
</evidence>
<reference evidence="2" key="1">
    <citation type="submission" date="2014-09" db="EMBL/GenBank/DDBJ databases">
        <authorList>
            <person name="Mudge J."/>
            <person name="Ramaraj T."/>
            <person name="Lindquist I.E."/>
            <person name="Bharti A.K."/>
            <person name="Sundararajan A."/>
            <person name="Cameron C.T."/>
            <person name="Woodward J.E."/>
            <person name="May G.D."/>
            <person name="Brubaker C."/>
            <person name="Broadhvest J."/>
            <person name="Wilkins T.A."/>
        </authorList>
    </citation>
    <scope>NUCLEOTIDE SEQUENCE</scope>
    <source>
        <strain evidence="2">cv. AKA8401</strain>
    </source>
</reference>
<dbReference type="Proteomes" id="UP000032142">
    <property type="component" value="Unassembled WGS sequence"/>
</dbReference>
<comment type="caution">
    <text evidence="1">The sequence shown here is derived from an EMBL/GenBank/DDBJ whole genome shotgun (WGS) entry which is preliminary data.</text>
</comment>
<dbReference type="EMBL" id="JRRC01472498">
    <property type="protein sequence ID" value="KHG07343.1"/>
    <property type="molecule type" value="Genomic_DNA"/>
</dbReference>
<evidence type="ECO:0000313" key="2">
    <source>
        <dbReference type="Proteomes" id="UP000032142"/>
    </source>
</evidence>
<protein>
    <submittedName>
        <fullName evidence="1">Uncharacterized protein</fullName>
    </submittedName>
</protein>
<sequence length="11" mass="1325">MPFRVMVGKLF</sequence>
<gene>
    <name evidence="1" type="ORF">F383_34060</name>
</gene>
<proteinExistence type="predicted"/>
<keyword evidence="2" id="KW-1185">Reference proteome</keyword>
<name>A0A0B0MZ38_GOSAR</name>
<accession>A0A0B0MZ38</accession>
<organism evidence="1 2">
    <name type="scientific">Gossypium arboreum</name>
    <name type="common">Tree cotton</name>
    <name type="synonym">Gossypium nanking</name>
    <dbReference type="NCBI Taxonomy" id="29729"/>
    <lineage>
        <taxon>Eukaryota</taxon>
        <taxon>Viridiplantae</taxon>
        <taxon>Streptophyta</taxon>
        <taxon>Embryophyta</taxon>
        <taxon>Tracheophyta</taxon>
        <taxon>Spermatophyta</taxon>
        <taxon>Magnoliopsida</taxon>
        <taxon>eudicotyledons</taxon>
        <taxon>Gunneridae</taxon>
        <taxon>Pentapetalae</taxon>
        <taxon>rosids</taxon>
        <taxon>malvids</taxon>
        <taxon>Malvales</taxon>
        <taxon>Malvaceae</taxon>
        <taxon>Malvoideae</taxon>
        <taxon>Gossypium</taxon>
    </lineage>
</organism>